<name>A0A0K2ZYV6_9XANT</name>
<sequence length="152" mass="16532">MAAAAQCLGVDATAICRLQIADGQVGPRECVLAERIQAHLQPGDLVLTTWRHDGHPDHEAAARAVRRAVAACAARVAEFPVWAWHWMDADAPQQALHGAVRYTLDAADWQAKQQALRCFASQLGAAQPAVPAPILPPQVLQRFARRFEVFVA</sequence>
<evidence type="ECO:0000313" key="2">
    <source>
        <dbReference type="Proteomes" id="UP000041247"/>
    </source>
</evidence>
<dbReference type="EMBL" id="CXOK01000091">
    <property type="protein sequence ID" value="CTP90848.1"/>
    <property type="molecule type" value="Genomic_DNA"/>
</dbReference>
<dbReference type="InterPro" id="IPR024078">
    <property type="entry name" value="LmbE-like_dom_sf"/>
</dbReference>
<gene>
    <name evidence="1" type="ORF">XTPLMG728_2707</name>
</gene>
<reference evidence="1 2" key="1">
    <citation type="submission" date="2015-07" db="EMBL/GenBank/DDBJ databases">
        <authorList>
            <person name="Noorani M."/>
        </authorList>
    </citation>
    <scope>NUCLEOTIDE SEQUENCE [LARGE SCALE GENOMIC DNA]</scope>
    <source>
        <strain evidence="1">LMG728</strain>
    </source>
</reference>
<dbReference type="AlphaFoldDB" id="A0A0K2ZYV6"/>
<dbReference type="Gene3D" id="3.40.50.10320">
    <property type="entry name" value="LmbE-like"/>
    <property type="match status" value="1"/>
</dbReference>
<evidence type="ECO:0008006" key="3">
    <source>
        <dbReference type="Google" id="ProtNLM"/>
    </source>
</evidence>
<evidence type="ECO:0000313" key="1">
    <source>
        <dbReference type="EMBL" id="CTP90848.1"/>
    </source>
</evidence>
<proteinExistence type="predicted"/>
<organism evidence="1 2">
    <name type="scientific">Xanthomonas graminis pv. poae</name>
    <dbReference type="NCBI Taxonomy" id="227946"/>
    <lineage>
        <taxon>Bacteria</taxon>
        <taxon>Pseudomonadati</taxon>
        <taxon>Pseudomonadota</taxon>
        <taxon>Gammaproteobacteria</taxon>
        <taxon>Lysobacterales</taxon>
        <taxon>Lysobacteraceae</taxon>
        <taxon>Xanthomonas</taxon>
        <taxon>Xanthomonas translucens group</taxon>
        <taxon>Xanthomonas graminis</taxon>
    </lineage>
</organism>
<dbReference type="Proteomes" id="UP000041247">
    <property type="component" value="Unassembled WGS sequence"/>
</dbReference>
<accession>A0A0K2ZYV6</accession>
<dbReference type="SUPFAM" id="SSF102588">
    <property type="entry name" value="LmbE-like"/>
    <property type="match status" value="1"/>
</dbReference>
<dbReference type="RefSeq" id="WP_237654033.1">
    <property type="nucleotide sequence ID" value="NZ_CP076250.1"/>
</dbReference>
<protein>
    <recommendedName>
        <fullName evidence="3">N-acetylglucosaminylphosphatidylinositol deacetylase</fullName>
    </recommendedName>
</protein>